<evidence type="ECO:0000259" key="2">
    <source>
        <dbReference type="Pfam" id="PF04608"/>
    </source>
</evidence>
<dbReference type="PIRSF" id="PIRSF006162">
    <property type="entry name" value="PgpA"/>
    <property type="match status" value="1"/>
</dbReference>
<dbReference type="Proteomes" id="UP000651475">
    <property type="component" value="Unassembled WGS sequence"/>
</dbReference>
<protein>
    <submittedName>
        <fullName evidence="3">Phosphatidylglycerophosphatase A</fullName>
    </submittedName>
</protein>
<feature type="transmembrane region" description="Helical" evidence="1">
    <location>
        <begin position="87"/>
        <end position="111"/>
    </location>
</feature>
<sequence length="157" mass="16634">MKRVPLIHIIIATGFGSGFSPFAPGTAGALLATLIWLALSCAVSPTLLLIITALLVGIFTIAGIRSANAVESIWGEDPSRVVVDEMVGVWIPLLAAPAGNLWYALAAFALFRLFDIFKPLGIRKMESLKGGVGVMMDDILAGIYSLILLIGARWLIG</sequence>
<reference evidence="3 4" key="1">
    <citation type="submission" date="2020-08" db="EMBL/GenBank/DDBJ databases">
        <title>Genome public.</title>
        <authorList>
            <person name="Liu C."/>
            <person name="Sun Q."/>
        </authorList>
    </citation>
    <scope>NUCLEOTIDE SEQUENCE [LARGE SCALE GENOMIC DNA]</scope>
    <source>
        <strain evidence="3 4">NSJ-79</strain>
    </source>
</reference>
<keyword evidence="1" id="KW-0812">Transmembrane</keyword>
<dbReference type="PANTHER" id="PTHR36305:SF1">
    <property type="entry name" value="PHOSPHATIDYLGLYCEROPHOSPHATASE A"/>
    <property type="match status" value="1"/>
</dbReference>
<dbReference type="InterPro" id="IPR007686">
    <property type="entry name" value="YutG/PgpA"/>
</dbReference>
<organism evidence="3 4">
    <name type="scientific">Parabacteroides hominis</name>
    <dbReference type="NCBI Taxonomy" id="2763057"/>
    <lineage>
        <taxon>Bacteria</taxon>
        <taxon>Pseudomonadati</taxon>
        <taxon>Bacteroidota</taxon>
        <taxon>Bacteroidia</taxon>
        <taxon>Bacteroidales</taxon>
        <taxon>Tannerellaceae</taxon>
        <taxon>Parabacteroides</taxon>
    </lineage>
</organism>
<dbReference type="InterPro" id="IPR026037">
    <property type="entry name" value="PgpA"/>
</dbReference>
<dbReference type="Pfam" id="PF04608">
    <property type="entry name" value="PgpA"/>
    <property type="match status" value="1"/>
</dbReference>
<dbReference type="InterPro" id="IPR036681">
    <property type="entry name" value="PgpA-like_sf"/>
</dbReference>
<feature type="transmembrane region" description="Helical" evidence="1">
    <location>
        <begin position="6"/>
        <end position="39"/>
    </location>
</feature>
<evidence type="ECO:0000313" key="3">
    <source>
        <dbReference type="EMBL" id="MBC5633641.1"/>
    </source>
</evidence>
<evidence type="ECO:0000313" key="4">
    <source>
        <dbReference type="Proteomes" id="UP000651475"/>
    </source>
</evidence>
<dbReference type="CDD" id="cd06971">
    <property type="entry name" value="PgpA"/>
    <property type="match status" value="1"/>
</dbReference>
<feature type="transmembrane region" description="Helical" evidence="1">
    <location>
        <begin position="132"/>
        <end position="156"/>
    </location>
</feature>
<dbReference type="RefSeq" id="WP_186930348.1">
    <property type="nucleotide sequence ID" value="NZ_JACOOJ010000022.1"/>
</dbReference>
<keyword evidence="1" id="KW-0472">Membrane</keyword>
<feature type="transmembrane region" description="Helical" evidence="1">
    <location>
        <begin position="46"/>
        <end position="67"/>
    </location>
</feature>
<keyword evidence="4" id="KW-1185">Reference proteome</keyword>
<dbReference type="PANTHER" id="PTHR36305">
    <property type="entry name" value="PHOSPHATIDYLGLYCEROPHOSPHATASE A"/>
    <property type="match status" value="1"/>
</dbReference>
<proteinExistence type="predicted"/>
<keyword evidence="1" id="KW-1133">Transmembrane helix</keyword>
<evidence type="ECO:0000256" key="1">
    <source>
        <dbReference type="SAM" id="Phobius"/>
    </source>
</evidence>
<feature type="domain" description="YutG/PgpA" evidence="2">
    <location>
        <begin position="10"/>
        <end position="151"/>
    </location>
</feature>
<dbReference type="EMBL" id="JACOOJ010000022">
    <property type="protein sequence ID" value="MBC5633641.1"/>
    <property type="molecule type" value="Genomic_DNA"/>
</dbReference>
<gene>
    <name evidence="3" type="ORF">H8S65_12815</name>
</gene>
<dbReference type="SUPFAM" id="SSF101307">
    <property type="entry name" value="YutG-like"/>
    <property type="match status" value="1"/>
</dbReference>
<comment type="caution">
    <text evidence="3">The sequence shown here is derived from an EMBL/GenBank/DDBJ whole genome shotgun (WGS) entry which is preliminary data.</text>
</comment>
<name>A0ABR7DQD8_9BACT</name>
<accession>A0ABR7DQD8</accession>